<dbReference type="RefSeq" id="WP_144852392.1">
    <property type="nucleotide sequence ID" value="NZ_VNJI01000042.1"/>
</dbReference>
<accession>A0A559K4P4</accession>
<evidence type="ECO:0000313" key="2">
    <source>
        <dbReference type="Proteomes" id="UP000317036"/>
    </source>
</evidence>
<dbReference type="EMBL" id="VNJI01000042">
    <property type="protein sequence ID" value="TVY07118.1"/>
    <property type="molecule type" value="Genomic_DNA"/>
</dbReference>
<organism evidence="1 2">
    <name type="scientific">Paenibacillus cremeus</name>
    <dbReference type="NCBI Taxonomy" id="2163881"/>
    <lineage>
        <taxon>Bacteria</taxon>
        <taxon>Bacillati</taxon>
        <taxon>Bacillota</taxon>
        <taxon>Bacilli</taxon>
        <taxon>Bacillales</taxon>
        <taxon>Paenibacillaceae</taxon>
        <taxon>Paenibacillus</taxon>
    </lineage>
</organism>
<dbReference type="AlphaFoldDB" id="A0A559K4P4"/>
<gene>
    <name evidence="1" type="ORF">FPZ49_25335</name>
</gene>
<keyword evidence="2" id="KW-1185">Reference proteome</keyword>
<reference evidence="1 2" key="1">
    <citation type="submission" date="2019-07" db="EMBL/GenBank/DDBJ databases">
        <authorList>
            <person name="Kim J."/>
        </authorList>
    </citation>
    <scope>NUCLEOTIDE SEQUENCE [LARGE SCALE GENOMIC DNA]</scope>
    <source>
        <strain evidence="1 2">JC52</strain>
    </source>
</reference>
<dbReference type="OrthoDB" id="2734700at2"/>
<sequence>MNPKSKSQITNKKQWLEKSYENRRKRSFQLGVSAIDMLLKEGKSVSYRSVSNMSKDIDSEGIGIHSNTILKNKELHEYFLKHSNTKKPITNRKPIKLDAESTEQFKHVKIDRDLDKVQQRYMQLTKQELVEILIRAEQYISNQNQRWLKDEFEKYQ</sequence>
<dbReference type="Proteomes" id="UP000317036">
    <property type="component" value="Unassembled WGS sequence"/>
</dbReference>
<name>A0A559K4P4_9BACL</name>
<comment type="caution">
    <text evidence="1">The sequence shown here is derived from an EMBL/GenBank/DDBJ whole genome shotgun (WGS) entry which is preliminary data.</text>
</comment>
<proteinExistence type="predicted"/>
<protein>
    <submittedName>
        <fullName evidence="1">Uncharacterized protein</fullName>
    </submittedName>
</protein>
<evidence type="ECO:0000313" key="1">
    <source>
        <dbReference type="EMBL" id="TVY07118.1"/>
    </source>
</evidence>